<dbReference type="SUPFAM" id="SSF54991">
    <property type="entry name" value="Anticodon-binding domain of PheRS"/>
    <property type="match status" value="1"/>
</dbReference>
<dbReference type="FunFam" id="2.40.50.140:FF:000045">
    <property type="entry name" value="Phenylalanine--tRNA ligase beta subunit"/>
    <property type="match status" value="1"/>
</dbReference>
<dbReference type="SUPFAM" id="SSF46955">
    <property type="entry name" value="Putative DNA-binding domain"/>
    <property type="match status" value="1"/>
</dbReference>
<dbReference type="InterPro" id="IPR002547">
    <property type="entry name" value="tRNA-bd_dom"/>
</dbReference>
<comment type="cofactor">
    <cofactor evidence="15">
        <name>Mg(2+)</name>
        <dbReference type="ChEBI" id="CHEBI:18420"/>
    </cofactor>
    <text evidence="15">Binds 2 magnesium ions per tetramer.</text>
</comment>
<keyword evidence="21" id="KW-1185">Reference proteome</keyword>
<keyword evidence="10 15" id="KW-0460">Magnesium</keyword>
<dbReference type="SUPFAM" id="SSF56037">
    <property type="entry name" value="PheT/TilS domain"/>
    <property type="match status" value="1"/>
</dbReference>
<dbReference type="HAMAP" id="MF_00283">
    <property type="entry name" value="Phe_tRNA_synth_beta1"/>
    <property type="match status" value="1"/>
</dbReference>
<comment type="subunit">
    <text evidence="3 15">Tetramer of two alpha and two beta subunits.</text>
</comment>
<evidence type="ECO:0000256" key="11">
    <source>
        <dbReference type="ARBA" id="ARBA00022884"/>
    </source>
</evidence>
<dbReference type="InterPro" id="IPR005146">
    <property type="entry name" value="B3/B4_tRNA-bd"/>
</dbReference>
<keyword evidence="12 15" id="KW-0648">Protein biosynthesis</keyword>
<keyword evidence="13 15" id="KW-0030">Aminoacyl-tRNA synthetase</keyword>
<dbReference type="InterPro" id="IPR009061">
    <property type="entry name" value="DNA-bd_dom_put_sf"/>
</dbReference>
<evidence type="ECO:0000256" key="4">
    <source>
        <dbReference type="ARBA" id="ARBA00022490"/>
    </source>
</evidence>
<dbReference type="GO" id="GO:0000049">
    <property type="term" value="F:tRNA binding"/>
    <property type="evidence" value="ECO:0007669"/>
    <property type="project" value="UniProtKB-UniRule"/>
</dbReference>
<feature type="domain" description="FDX-ACB" evidence="18">
    <location>
        <begin position="703"/>
        <end position="804"/>
    </location>
</feature>
<evidence type="ECO:0000256" key="9">
    <source>
        <dbReference type="ARBA" id="ARBA00022840"/>
    </source>
</evidence>
<dbReference type="PROSITE" id="PS51483">
    <property type="entry name" value="B5"/>
    <property type="match status" value="1"/>
</dbReference>
<dbReference type="SMART" id="SM00874">
    <property type="entry name" value="B5"/>
    <property type="match status" value="1"/>
</dbReference>
<dbReference type="Pfam" id="PF17759">
    <property type="entry name" value="tRNA_synthFbeta"/>
    <property type="match status" value="1"/>
</dbReference>
<evidence type="ECO:0000256" key="5">
    <source>
        <dbReference type="ARBA" id="ARBA00022555"/>
    </source>
</evidence>
<keyword evidence="8 15" id="KW-0547">Nucleotide-binding</keyword>
<evidence type="ECO:0000259" key="19">
    <source>
        <dbReference type="PROSITE" id="PS51483"/>
    </source>
</evidence>
<dbReference type="Gene3D" id="3.50.40.10">
    <property type="entry name" value="Phenylalanyl-trna Synthetase, Chain B, domain 3"/>
    <property type="match status" value="1"/>
</dbReference>
<dbReference type="CDD" id="cd02796">
    <property type="entry name" value="tRNA_bind_bactPheRS"/>
    <property type="match status" value="1"/>
</dbReference>
<dbReference type="Proteomes" id="UP000494214">
    <property type="component" value="Unassembled WGS sequence"/>
</dbReference>
<comment type="similarity">
    <text evidence="2 15">Belongs to the phenylalanyl-tRNA synthetase beta subunit family. Type 1 subfamily.</text>
</comment>
<dbReference type="PROSITE" id="PS51447">
    <property type="entry name" value="FDX_ACB"/>
    <property type="match status" value="1"/>
</dbReference>
<evidence type="ECO:0000256" key="12">
    <source>
        <dbReference type="ARBA" id="ARBA00022917"/>
    </source>
</evidence>
<dbReference type="Pfam" id="PF03484">
    <property type="entry name" value="B5"/>
    <property type="match status" value="1"/>
</dbReference>
<dbReference type="FunFam" id="3.30.56.10:FF:000002">
    <property type="entry name" value="Phenylalanine--tRNA ligase beta subunit"/>
    <property type="match status" value="1"/>
</dbReference>
<feature type="binding site" evidence="15">
    <location>
        <position position="461"/>
    </location>
    <ligand>
        <name>Mg(2+)</name>
        <dbReference type="ChEBI" id="CHEBI:18420"/>
        <note>shared with alpha subunit</note>
    </ligand>
</feature>
<dbReference type="InterPro" id="IPR045864">
    <property type="entry name" value="aa-tRNA-synth_II/BPL/LPL"/>
</dbReference>
<organism evidence="20 21">
    <name type="scientific">Achromobacter animicus</name>
    <dbReference type="NCBI Taxonomy" id="1389935"/>
    <lineage>
        <taxon>Bacteria</taxon>
        <taxon>Pseudomonadati</taxon>
        <taxon>Pseudomonadota</taxon>
        <taxon>Betaproteobacteria</taxon>
        <taxon>Burkholderiales</taxon>
        <taxon>Alcaligenaceae</taxon>
        <taxon>Achromobacter</taxon>
    </lineage>
</organism>
<feature type="binding site" evidence="15">
    <location>
        <position position="462"/>
    </location>
    <ligand>
        <name>Mg(2+)</name>
        <dbReference type="ChEBI" id="CHEBI:18420"/>
        <note>shared with alpha subunit</note>
    </ligand>
</feature>
<evidence type="ECO:0000256" key="13">
    <source>
        <dbReference type="ARBA" id="ARBA00023146"/>
    </source>
</evidence>
<dbReference type="NCBIfam" id="TIGR00472">
    <property type="entry name" value="pheT_bact"/>
    <property type="match status" value="1"/>
</dbReference>
<dbReference type="InterPro" id="IPR020825">
    <property type="entry name" value="Phe-tRNA_synthase-like_B3/B4"/>
</dbReference>
<keyword evidence="4 15" id="KW-0963">Cytoplasm</keyword>
<proteinExistence type="inferred from homology"/>
<dbReference type="PROSITE" id="PS50886">
    <property type="entry name" value="TRBD"/>
    <property type="match status" value="1"/>
</dbReference>
<name>A0A6S7BFD9_9BURK</name>
<evidence type="ECO:0000256" key="15">
    <source>
        <dbReference type="HAMAP-Rule" id="MF_00283"/>
    </source>
</evidence>
<evidence type="ECO:0000256" key="7">
    <source>
        <dbReference type="ARBA" id="ARBA00022723"/>
    </source>
</evidence>
<comment type="catalytic activity">
    <reaction evidence="14 15">
        <text>tRNA(Phe) + L-phenylalanine + ATP = L-phenylalanyl-tRNA(Phe) + AMP + diphosphate + H(+)</text>
        <dbReference type="Rhea" id="RHEA:19413"/>
        <dbReference type="Rhea" id="RHEA-COMP:9668"/>
        <dbReference type="Rhea" id="RHEA-COMP:9699"/>
        <dbReference type="ChEBI" id="CHEBI:15378"/>
        <dbReference type="ChEBI" id="CHEBI:30616"/>
        <dbReference type="ChEBI" id="CHEBI:33019"/>
        <dbReference type="ChEBI" id="CHEBI:58095"/>
        <dbReference type="ChEBI" id="CHEBI:78442"/>
        <dbReference type="ChEBI" id="CHEBI:78531"/>
        <dbReference type="ChEBI" id="CHEBI:456215"/>
        <dbReference type="EC" id="6.1.1.20"/>
    </reaction>
</comment>
<protein>
    <recommendedName>
        <fullName evidence="15">Phenylalanine--tRNA ligase beta subunit</fullName>
        <ecNumber evidence="15">6.1.1.20</ecNumber>
    </recommendedName>
    <alternativeName>
        <fullName evidence="15">Phenylalanyl-tRNA synthetase beta subunit</fullName>
        <shortName evidence="15">PheRS</shortName>
    </alternativeName>
</protein>
<dbReference type="SMART" id="SM00873">
    <property type="entry name" value="B3_4"/>
    <property type="match status" value="1"/>
</dbReference>
<dbReference type="Gene3D" id="2.40.50.140">
    <property type="entry name" value="Nucleic acid-binding proteins"/>
    <property type="match status" value="1"/>
</dbReference>
<dbReference type="Gene3D" id="3.30.56.10">
    <property type="match status" value="2"/>
</dbReference>
<dbReference type="InterPro" id="IPR041616">
    <property type="entry name" value="PheRS_beta_core"/>
</dbReference>
<evidence type="ECO:0000256" key="6">
    <source>
        <dbReference type="ARBA" id="ARBA00022598"/>
    </source>
</evidence>
<evidence type="ECO:0000256" key="8">
    <source>
        <dbReference type="ARBA" id="ARBA00022741"/>
    </source>
</evidence>
<accession>A0A6S7BFD9</accession>
<dbReference type="PANTHER" id="PTHR10947:SF0">
    <property type="entry name" value="PHENYLALANINE--TRNA LIGASE BETA SUBUNIT"/>
    <property type="match status" value="1"/>
</dbReference>
<dbReference type="RefSeq" id="WP_175124023.1">
    <property type="nucleotide sequence ID" value="NZ_CADIJM010000006.1"/>
</dbReference>
<comment type="subcellular location">
    <subcellularLocation>
        <location evidence="1 15">Cytoplasm</location>
    </subcellularLocation>
</comment>
<evidence type="ECO:0000313" key="20">
    <source>
        <dbReference type="EMBL" id="CAB3711729.1"/>
    </source>
</evidence>
<feature type="binding site" evidence="15">
    <location>
        <position position="452"/>
    </location>
    <ligand>
        <name>Mg(2+)</name>
        <dbReference type="ChEBI" id="CHEBI:18420"/>
        <note>shared with alpha subunit</note>
    </ligand>
</feature>
<sequence>MQFPESWLRTLVNPPIATDELAHRLTMAGLEVEETEPAAPAFTGVVVAHIVEIAPHPDADKLRVCQVDDGSGERLQIVCGAPNAAAGLKVPLARVGAELPGGMKIGVAKMRGVQSSGMLCSARELGLSQDHAGLLELPADMVPGQSIREALDLDDTLFTLKLTPNRADCLSILGVAREVAALTGAPLSVPTAAAVPVTLDERLPVKIEAPDLCGRFGGRVIRGVNARAATPEWMKTRLERAGQRSLSALVDISNYVMLELGRPSHVFDLDKIGGDIAVRWAREGETLELLNGQTVTLDPKVGVVVAGEQVESLAGIMGGEATSVTLDTQNIYLEAAFWWPQAIAGRARRFKFSSEASHRFERGVDYASIPEHIEFITRLIVDICGGQVGPIDDQIVNLPQRPPVRMRLTRCHRVLGVPVTREQVATIFGSLGLDYSVEGDDFIVNPPSFRFDLEIEEDLIEEVARIYGFESIPDVPPMARAKMFSQPEVRRGAHALRRLTAAQDYQEVVNYSFVEADWERDFAGNDNPVRLVNPIASHLSVMRSSLIGGLVANIRHNANRKQSRVRLFELGRVFFRDASAEDGPLQVAGVRQPMKLAGAAWGPAVEEQWGVPTRHVDFFDVKMDVESLFGARGRRLRFEAAAHPALHPGRGARVMLDGKQVGWIGELHPRWAQQADLAHAPVVFELDVDALSEGELPQVRELSRQPVVVRDLALWVDEDVTVQSMLDTVAAAVKADAQLAVVQDARVFDVWRDKAQGSEPVAEKSLAFRFWLQDTEVTLDEARVADCLARIKEALVAAHGARQRG</sequence>
<dbReference type="Pfam" id="PF03483">
    <property type="entry name" value="B3_4"/>
    <property type="match status" value="1"/>
</dbReference>
<keyword evidence="6 15" id="KW-0436">Ligase</keyword>
<keyword evidence="5 16" id="KW-0820">tRNA-binding</keyword>
<dbReference type="GO" id="GO:0005524">
    <property type="term" value="F:ATP binding"/>
    <property type="evidence" value="ECO:0007669"/>
    <property type="project" value="UniProtKB-UniRule"/>
</dbReference>
<dbReference type="NCBIfam" id="NF045760">
    <property type="entry name" value="YtpR"/>
    <property type="match status" value="1"/>
</dbReference>
<dbReference type="SUPFAM" id="SSF55681">
    <property type="entry name" value="Class II aaRS and biotin synthetases"/>
    <property type="match status" value="1"/>
</dbReference>
<evidence type="ECO:0000256" key="1">
    <source>
        <dbReference type="ARBA" id="ARBA00004496"/>
    </source>
</evidence>
<dbReference type="Gene3D" id="3.30.930.10">
    <property type="entry name" value="Bira Bifunctional Protein, Domain 2"/>
    <property type="match status" value="1"/>
</dbReference>
<evidence type="ECO:0000256" key="14">
    <source>
        <dbReference type="ARBA" id="ARBA00049255"/>
    </source>
</evidence>
<evidence type="ECO:0000256" key="10">
    <source>
        <dbReference type="ARBA" id="ARBA00022842"/>
    </source>
</evidence>
<feature type="domain" description="TRNA-binding" evidence="17">
    <location>
        <begin position="39"/>
        <end position="148"/>
    </location>
</feature>
<evidence type="ECO:0000259" key="18">
    <source>
        <dbReference type="PROSITE" id="PS51447"/>
    </source>
</evidence>
<dbReference type="InterPro" id="IPR033714">
    <property type="entry name" value="tRNA_bind_bactPheRS"/>
</dbReference>
<dbReference type="Pfam" id="PF01588">
    <property type="entry name" value="tRNA_bind"/>
    <property type="match status" value="1"/>
</dbReference>
<dbReference type="GO" id="GO:0000287">
    <property type="term" value="F:magnesium ion binding"/>
    <property type="evidence" value="ECO:0007669"/>
    <property type="project" value="UniProtKB-UniRule"/>
</dbReference>
<feature type="binding site" evidence="15">
    <location>
        <position position="458"/>
    </location>
    <ligand>
        <name>Mg(2+)</name>
        <dbReference type="ChEBI" id="CHEBI:18420"/>
        <note>shared with alpha subunit</note>
    </ligand>
</feature>
<evidence type="ECO:0000256" key="16">
    <source>
        <dbReference type="PROSITE-ProRule" id="PRU00209"/>
    </source>
</evidence>
<dbReference type="CDD" id="cd00769">
    <property type="entry name" value="PheRS_beta_core"/>
    <property type="match status" value="1"/>
</dbReference>
<evidence type="ECO:0000259" key="17">
    <source>
        <dbReference type="PROSITE" id="PS50886"/>
    </source>
</evidence>
<dbReference type="InterPro" id="IPR045060">
    <property type="entry name" value="Phe-tRNA-ligase_IIc_bsu"/>
</dbReference>
<evidence type="ECO:0000256" key="2">
    <source>
        <dbReference type="ARBA" id="ARBA00008653"/>
    </source>
</evidence>
<dbReference type="FunFam" id="3.30.930.10:FF:000022">
    <property type="entry name" value="Phenylalanine--tRNA ligase beta subunit"/>
    <property type="match status" value="1"/>
</dbReference>
<dbReference type="InterPro" id="IPR004532">
    <property type="entry name" value="Phe-tRNA-ligase_IIc_bsu_bact"/>
</dbReference>
<dbReference type="SMART" id="SM00896">
    <property type="entry name" value="FDX-ACB"/>
    <property type="match status" value="1"/>
</dbReference>
<dbReference type="GO" id="GO:0006432">
    <property type="term" value="P:phenylalanyl-tRNA aminoacylation"/>
    <property type="evidence" value="ECO:0007669"/>
    <property type="project" value="UniProtKB-UniRule"/>
</dbReference>
<dbReference type="GO" id="GO:0009328">
    <property type="term" value="C:phenylalanine-tRNA ligase complex"/>
    <property type="evidence" value="ECO:0007669"/>
    <property type="project" value="TreeGrafter"/>
</dbReference>
<evidence type="ECO:0000313" key="21">
    <source>
        <dbReference type="Proteomes" id="UP000494214"/>
    </source>
</evidence>
<keyword evidence="9 15" id="KW-0067">ATP-binding</keyword>
<keyword evidence="11 16" id="KW-0694">RNA-binding</keyword>
<keyword evidence="7 15" id="KW-0479">Metal-binding</keyword>
<dbReference type="EMBL" id="CADIJM010000006">
    <property type="protein sequence ID" value="CAB3711729.1"/>
    <property type="molecule type" value="Genomic_DNA"/>
</dbReference>
<dbReference type="PANTHER" id="PTHR10947">
    <property type="entry name" value="PHENYLALANYL-TRNA SYNTHETASE BETA CHAIN AND LEUCINE-RICH REPEAT-CONTAINING PROTEIN 47"/>
    <property type="match status" value="1"/>
</dbReference>
<gene>
    <name evidence="15 20" type="primary">pheT</name>
    <name evidence="20" type="ORF">LMG26690_03234</name>
</gene>
<dbReference type="InterPro" id="IPR005147">
    <property type="entry name" value="tRNA_synthase_B5-dom"/>
</dbReference>
<dbReference type="Pfam" id="PF03147">
    <property type="entry name" value="FDX-ACB"/>
    <property type="match status" value="1"/>
</dbReference>
<dbReference type="InterPro" id="IPR012340">
    <property type="entry name" value="NA-bd_OB-fold"/>
</dbReference>
<dbReference type="GO" id="GO:0004826">
    <property type="term" value="F:phenylalanine-tRNA ligase activity"/>
    <property type="evidence" value="ECO:0007669"/>
    <property type="project" value="UniProtKB-UniRule"/>
</dbReference>
<feature type="domain" description="B5" evidence="19">
    <location>
        <begin position="399"/>
        <end position="474"/>
    </location>
</feature>
<dbReference type="AlphaFoldDB" id="A0A6S7BFD9"/>
<dbReference type="Gene3D" id="3.30.70.380">
    <property type="entry name" value="Ferrodoxin-fold anticodon-binding domain"/>
    <property type="match status" value="1"/>
</dbReference>
<reference evidence="20 21" key="1">
    <citation type="submission" date="2020-04" db="EMBL/GenBank/DDBJ databases">
        <authorList>
            <person name="De Canck E."/>
        </authorList>
    </citation>
    <scope>NUCLEOTIDE SEQUENCE [LARGE SCALE GENOMIC DNA]</scope>
    <source>
        <strain evidence="20 21">LMG 26690</strain>
    </source>
</reference>
<evidence type="ECO:0000256" key="3">
    <source>
        <dbReference type="ARBA" id="ARBA00011209"/>
    </source>
</evidence>
<dbReference type="InterPro" id="IPR036690">
    <property type="entry name" value="Fdx_antiC-bd_sf"/>
</dbReference>
<dbReference type="InterPro" id="IPR005121">
    <property type="entry name" value="Fdx_antiC-bd"/>
</dbReference>
<dbReference type="SUPFAM" id="SSF50249">
    <property type="entry name" value="Nucleic acid-binding proteins"/>
    <property type="match status" value="1"/>
</dbReference>
<dbReference type="EC" id="6.1.1.20" evidence="15"/>